<dbReference type="SMART" id="SM00829">
    <property type="entry name" value="PKS_ER"/>
    <property type="match status" value="1"/>
</dbReference>
<dbReference type="PANTHER" id="PTHR48106">
    <property type="entry name" value="QUINONE OXIDOREDUCTASE PIG3-RELATED"/>
    <property type="match status" value="1"/>
</dbReference>
<feature type="domain" description="Enoyl reductase (ER)" evidence="3">
    <location>
        <begin position="10"/>
        <end position="309"/>
    </location>
</feature>
<dbReference type="RefSeq" id="WP_144745904.1">
    <property type="nucleotide sequence ID" value="NZ_VMNW02000002.1"/>
</dbReference>
<gene>
    <name evidence="4" type="ORF">FPZ12_002375</name>
</gene>
<dbReference type="InterPro" id="IPR020843">
    <property type="entry name" value="ER"/>
</dbReference>
<dbReference type="EMBL" id="VMNW02000002">
    <property type="protein sequence ID" value="KAA9166426.1"/>
    <property type="molecule type" value="Genomic_DNA"/>
</dbReference>
<dbReference type="GO" id="GO:0016651">
    <property type="term" value="F:oxidoreductase activity, acting on NAD(P)H"/>
    <property type="evidence" value="ECO:0007669"/>
    <property type="project" value="TreeGrafter"/>
</dbReference>
<dbReference type="InterPro" id="IPR013154">
    <property type="entry name" value="ADH-like_N"/>
</dbReference>
<dbReference type="Proteomes" id="UP000319769">
    <property type="component" value="Unassembled WGS sequence"/>
</dbReference>
<keyword evidence="5" id="KW-1185">Reference proteome</keyword>
<proteinExistence type="predicted"/>
<sequence>MRAARFHGWGANPVVDDVPEPVRGEGEVLVQVQAAAVAHLDVTVASGTFGLKPSLPYIGGVEGAGVVLEADDLKPGTQVMLRGGGLGMNRDGTWTERVAAPRKAVMPLDPELPPDVAATFFVPATTGYVAVHDVGRVQAGDHVIVTGAAGAVGSMAAQQAAAAGAHVVGVVSRKDSLDRVPAGIEARTADELEGLADERPAAVLIDTVGGPGLVDRARWVRPGGRAVLIGYVHGAKIELELSSWLLDDVAFLPVNMIRRERRAREVAGGLLDRLAAGTLRVETETFGLGDIAAALDALRTGQVRGRAVVTPG</sequence>
<dbReference type="GO" id="GO:0070402">
    <property type="term" value="F:NADPH binding"/>
    <property type="evidence" value="ECO:0007669"/>
    <property type="project" value="TreeGrafter"/>
</dbReference>
<dbReference type="Gene3D" id="3.90.180.10">
    <property type="entry name" value="Medium-chain alcohol dehydrogenases, catalytic domain"/>
    <property type="match status" value="1"/>
</dbReference>
<dbReference type="InterPro" id="IPR036291">
    <property type="entry name" value="NAD(P)-bd_dom_sf"/>
</dbReference>
<keyword evidence="2" id="KW-0560">Oxidoreductase</keyword>
<protein>
    <submittedName>
        <fullName evidence="4">Zinc-binding dehydrogenase</fullName>
    </submittedName>
</protein>
<evidence type="ECO:0000256" key="1">
    <source>
        <dbReference type="ARBA" id="ARBA00022857"/>
    </source>
</evidence>
<dbReference type="PANTHER" id="PTHR48106:SF18">
    <property type="entry name" value="QUINONE OXIDOREDUCTASE PIG3"/>
    <property type="match status" value="1"/>
</dbReference>
<organism evidence="4 5">
    <name type="scientific">Amycolatopsis acidicola</name>
    <dbReference type="NCBI Taxonomy" id="2596893"/>
    <lineage>
        <taxon>Bacteria</taxon>
        <taxon>Bacillati</taxon>
        <taxon>Actinomycetota</taxon>
        <taxon>Actinomycetes</taxon>
        <taxon>Pseudonocardiales</taxon>
        <taxon>Pseudonocardiaceae</taxon>
        <taxon>Amycolatopsis</taxon>
    </lineage>
</organism>
<dbReference type="InterPro" id="IPR011032">
    <property type="entry name" value="GroES-like_sf"/>
</dbReference>
<comment type="caution">
    <text evidence="4">The sequence shown here is derived from an EMBL/GenBank/DDBJ whole genome shotgun (WGS) entry which is preliminary data.</text>
</comment>
<dbReference type="Pfam" id="PF08240">
    <property type="entry name" value="ADH_N"/>
    <property type="match status" value="1"/>
</dbReference>
<evidence type="ECO:0000259" key="3">
    <source>
        <dbReference type="SMART" id="SM00829"/>
    </source>
</evidence>
<dbReference type="Pfam" id="PF13602">
    <property type="entry name" value="ADH_zinc_N_2"/>
    <property type="match status" value="1"/>
</dbReference>
<dbReference type="SUPFAM" id="SSF50129">
    <property type="entry name" value="GroES-like"/>
    <property type="match status" value="1"/>
</dbReference>
<dbReference type="AlphaFoldDB" id="A0A5N0VJT0"/>
<evidence type="ECO:0000313" key="5">
    <source>
        <dbReference type="Proteomes" id="UP000319769"/>
    </source>
</evidence>
<reference evidence="4" key="1">
    <citation type="submission" date="2019-09" db="EMBL/GenBank/DDBJ databases">
        <authorList>
            <person name="Teo W.F.A."/>
            <person name="Duangmal K."/>
        </authorList>
    </citation>
    <scope>NUCLEOTIDE SEQUENCE [LARGE SCALE GENOMIC DNA]</scope>
    <source>
        <strain evidence="4">K81G1</strain>
    </source>
</reference>
<dbReference type="SUPFAM" id="SSF51735">
    <property type="entry name" value="NAD(P)-binding Rossmann-fold domains"/>
    <property type="match status" value="1"/>
</dbReference>
<dbReference type="Gene3D" id="3.40.50.720">
    <property type="entry name" value="NAD(P)-binding Rossmann-like Domain"/>
    <property type="match status" value="1"/>
</dbReference>
<accession>A0A5N0VJT0</accession>
<name>A0A5N0VJT0_9PSEU</name>
<keyword evidence="1" id="KW-0521">NADP</keyword>
<evidence type="ECO:0000313" key="4">
    <source>
        <dbReference type="EMBL" id="KAA9166426.1"/>
    </source>
</evidence>
<dbReference type="OrthoDB" id="3571427at2"/>
<evidence type="ECO:0000256" key="2">
    <source>
        <dbReference type="ARBA" id="ARBA00023002"/>
    </source>
</evidence>